<evidence type="ECO:0000313" key="7">
    <source>
        <dbReference type="Proteomes" id="UP001462640"/>
    </source>
</evidence>
<dbReference type="Gene3D" id="2.40.50.100">
    <property type="match status" value="1"/>
</dbReference>
<evidence type="ECO:0000313" key="6">
    <source>
        <dbReference type="EMBL" id="MEO3715824.1"/>
    </source>
</evidence>
<keyword evidence="3" id="KW-1133">Transmembrane helix</keyword>
<dbReference type="PRINTS" id="PR01490">
    <property type="entry name" value="RTXTOXIND"/>
</dbReference>
<feature type="region of interest" description="Disordered" evidence="2">
    <location>
        <begin position="396"/>
        <end position="415"/>
    </location>
</feature>
<feature type="domain" description="Multidrug resistance protein MdtA-like barrel-sandwich hybrid" evidence="4">
    <location>
        <begin position="89"/>
        <end position="218"/>
    </location>
</feature>
<dbReference type="Pfam" id="PF25954">
    <property type="entry name" value="Beta-barrel_RND_2"/>
    <property type="match status" value="1"/>
</dbReference>
<proteinExistence type="inferred from homology"/>
<comment type="caution">
    <text evidence="6">The sequence shown here is derived from an EMBL/GenBank/DDBJ whole genome shotgun (WGS) entry which is preliminary data.</text>
</comment>
<comment type="similarity">
    <text evidence="1">Belongs to the membrane fusion protein (MFP) (TC 8.A.1) family.</text>
</comment>
<keyword evidence="7" id="KW-1185">Reference proteome</keyword>
<dbReference type="InterPro" id="IPR058625">
    <property type="entry name" value="MdtA-like_BSH"/>
</dbReference>
<dbReference type="PANTHER" id="PTHR30469:SF15">
    <property type="entry name" value="HLYD FAMILY OF SECRETION PROTEINS"/>
    <property type="match status" value="1"/>
</dbReference>
<evidence type="ECO:0000259" key="5">
    <source>
        <dbReference type="Pfam" id="PF25954"/>
    </source>
</evidence>
<evidence type="ECO:0000256" key="1">
    <source>
        <dbReference type="ARBA" id="ARBA00009477"/>
    </source>
</evidence>
<feature type="transmembrane region" description="Helical" evidence="3">
    <location>
        <begin position="21"/>
        <end position="38"/>
    </location>
</feature>
<reference evidence="6 7" key="1">
    <citation type="submission" date="2024-05" db="EMBL/GenBank/DDBJ databases">
        <title>Roseateles sp. 2.12 16S ribosomal RNA gene Genome sequencing and assembly.</title>
        <authorList>
            <person name="Woo H."/>
        </authorList>
    </citation>
    <scope>NUCLEOTIDE SEQUENCE [LARGE SCALE GENOMIC DNA]</scope>
    <source>
        <strain evidence="6 7">2.12</strain>
    </source>
</reference>
<dbReference type="Gene3D" id="2.40.30.170">
    <property type="match status" value="1"/>
</dbReference>
<dbReference type="Gene3D" id="2.40.420.20">
    <property type="match status" value="1"/>
</dbReference>
<dbReference type="Pfam" id="PF25917">
    <property type="entry name" value="BSH_RND"/>
    <property type="match status" value="1"/>
</dbReference>
<dbReference type="PANTHER" id="PTHR30469">
    <property type="entry name" value="MULTIDRUG RESISTANCE PROTEIN MDTA"/>
    <property type="match status" value="1"/>
</dbReference>
<dbReference type="EMBL" id="JBDPZC010000020">
    <property type="protein sequence ID" value="MEO3715824.1"/>
    <property type="molecule type" value="Genomic_DNA"/>
</dbReference>
<accession>A0ABV0GLC2</accession>
<keyword evidence="3" id="KW-0472">Membrane</keyword>
<dbReference type="InterPro" id="IPR006143">
    <property type="entry name" value="RND_pump_MFP"/>
</dbReference>
<keyword evidence="3" id="KW-0812">Transmembrane</keyword>
<feature type="domain" description="CusB-like beta-barrel" evidence="5">
    <location>
        <begin position="235"/>
        <end position="304"/>
    </location>
</feature>
<organism evidence="6 7">
    <name type="scientific">Roseateles flavus</name>
    <dbReference type="NCBI Taxonomy" id="3149041"/>
    <lineage>
        <taxon>Bacteria</taxon>
        <taxon>Pseudomonadati</taxon>
        <taxon>Pseudomonadota</taxon>
        <taxon>Betaproteobacteria</taxon>
        <taxon>Burkholderiales</taxon>
        <taxon>Sphaerotilaceae</taxon>
        <taxon>Roseateles</taxon>
    </lineage>
</organism>
<evidence type="ECO:0000256" key="2">
    <source>
        <dbReference type="SAM" id="MobiDB-lite"/>
    </source>
</evidence>
<gene>
    <name evidence="6" type="ORF">ABDJ40_23875</name>
</gene>
<evidence type="ECO:0000256" key="3">
    <source>
        <dbReference type="SAM" id="Phobius"/>
    </source>
</evidence>
<dbReference type="NCBIfam" id="TIGR01730">
    <property type="entry name" value="RND_mfp"/>
    <property type="match status" value="1"/>
</dbReference>
<name>A0ABV0GLC2_9BURK</name>
<dbReference type="InterPro" id="IPR058792">
    <property type="entry name" value="Beta-barrel_RND_2"/>
</dbReference>
<evidence type="ECO:0000259" key="4">
    <source>
        <dbReference type="Pfam" id="PF25917"/>
    </source>
</evidence>
<dbReference type="Gene3D" id="1.10.287.470">
    <property type="entry name" value="Helix hairpin bin"/>
    <property type="match status" value="1"/>
</dbReference>
<dbReference type="SUPFAM" id="SSF111369">
    <property type="entry name" value="HlyD-like secretion proteins"/>
    <property type="match status" value="1"/>
</dbReference>
<protein>
    <submittedName>
        <fullName evidence="6">Efflux RND transporter periplasmic adaptor subunit</fullName>
    </submittedName>
</protein>
<sequence length="415" mass="43366">MPQSRLNCSRPQRFQRGRLHWSIWLLLVLGVLIAAGVYRARAARQAAVPVATTATPQLRLAESDVLQVQSGRLARSVDVSGGLRAVDSAVVKAKVAAELKSLTVREGDAVKAGQLLGQLDPSEFEMRLRQAEQTAAAARAQLDIARRNLENSRGLVSQGFVSSTALESAVSTEASAAANWQAAAAAVDLARKALADTRLIAPISGQVSQRLAQPGERVALDGRILEIVDLRQLELEAAIPSDKAAGLAVGQQAQLTVDGLAEPVMAQVQRINPAAQSGSRAVLAYLRLPASQPGLRAGLFARGSVLMDEREALSLPLSAVRVDRSEPYVIKIVPGKEGPEAQWQTVALGVQGQVLREGRLRAAVELKSGVQAGDRLLSGTAGTVAAGTRLVLPGAAPASAPTPAPTLAPASAASR</sequence>
<dbReference type="RefSeq" id="WP_347613523.1">
    <property type="nucleotide sequence ID" value="NZ_JBDPZC010000020.1"/>
</dbReference>
<dbReference type="Proteomes" id="UP001462640">
    <property type="component" value="Unassembled WGS sequence"/>
</dbReference>